<dbReference type="GO" id="GO:0000977">
    <property type="term" value="F:RNA polymerase II transcription regulatory region sequence-specific DNA binding"/>
    <property type="evidence" value="ECO:0007669"/>
    <property type="project" value="TreeGrafter"/>
</dbReference>
<dbReference type="PROSITE" id="PS00028">
    <property type="entry name" value="ZINC_FINGER_C2H2_1"/>
    <property type="match status" value="8"/>
</dbReference>
<dbReference type="InterPro" id="IPR013087">
    <property type="entry name" value="Znf_C2H2_type"/>
</dbReference>
<dbReference type="FunFam" id="3.30.160.60:FF:000065">
    <property type="entry name" value="B-cell CLL/lymphoma 6, member B"/>
    <property type="match status" value="1"/>
</dbReference>
<dbReference type="InterPro" id="IPR036236">
    <property type="entry name" value="Znf_C2H2_sf"/>
</dbReference>
<dbReference type="Proteomes" id="UP000318571">
    <property type="component" value="Chromosome 1"/>
</dbReference>
<feature type="domain" description="C2H2-type" evidence="7">
    <location>
        <begin position="205"/>
        <end position="233"/>
    </location>
</feature>
<dbReference type="Pfam" id="PF13894">
    <property type="entry name" value="zf-C2H2_4"/>
    <property type="match status" value="1"/>
</dbReference>
<dbReference type="STRING" id="6832.A0A553NSZ5"/>
<feature type="domain" description="C2H2-type" evidence="7">
    <location>
        <begin position="150"/>
        <end position="177"/>
    </location>
</feature>
<feature type="domain" description="C2H2-type" evidence="7">
    <location>
        <begin position="373"/>
        <end position="400"/>
    </location>
</feature>
<dbReference type="PROSITE" id="PS50097">
    <property type="entry name" value="BTB"/>
    <property type="match status" value="1"/>
</dbReference>
<sequence length="451" mass="51491">MDPTLVYDASDTLALFQPMRSFSRDGKSPDLACPPNVKIWAGSSPTPITAHRLILGSVSQFLHSLLLSSAPWDSSSCFILPDYEPIIVQSVLELLYCGSAVISMSQNSQILQCLDMLGVKCEQLSYIGLNDREANDESKSRDCAEPWLTYKCTECGKTLKSRRNFDNHMALHHPMKLKCHKCPEKFLSPNRLRYHMQSVHLNLAFACSICTKAFRRKIEATSHFKKYHPGEAFQSNVSIIRTKTTALTKRSTTSQATKPGVKTLGNKCSDTEETKHTVAKRFPCSTCQKPFNTRWALNRHMLTHNKSLSRKMYLCQTCGQSFDRYDPYYHHKLRHAPTQDLPTCSTCEKPFANAASLRNHMKGVHGEGDNQSFDCPICGKVFTYKANLKVHTYQHKGEKPFLCEICQARFLRREQLQNHQKIHERQDFDSIDELVDHFNDFKRSVINEPDS</sequence>
<name>A0A553NSZ5_TIGCA</name>
<proteinExistence type="predicted"/>
<evidence type="ECO:0000259" key="7">
    <source>
        <dbReference type="PROSITE" id="PS50157"/>
    </source>
</evidence>
<evidence type="ECO:0000256" key="4">
    <source>
        <dbReference type="ARBA" id="ARBA00022833"/>
    </source>
</evidence>
<feature type="domain" description="C2H2-type" evidence="7">
    <location>
        <begin position="282"/>
        <end position="309"/>
    </location>
</feature>
<dbReference type="SUPFAM" id="SSF57667">
    <property type="entry name" value="beta-beta-alpha zinc fingers"/>
    <property type="match status" value="4"/>
</dbReference>
<feature type="domain" description="C2H2-type" evidence="7">
    <location>
        <begin position="342"/>
        <end position="365"/>
    </location>
</feature>
<protein>
    <recommendedName>
        <fullName evidence="10">BTB domain-containing protein</fullName>
    </recommendedName>
</protein>
<dbReference type="AlphaFoldDB" id="A0A553NSZ5"/>
<keyword evidence="1" id="KW-0479">Metal-binding</keyword>
<dbReference type="SUPFAM" id="SSF54695">
    <property type="entry name" value="POZ domain"/>
    <property type="match status" value="1"/>
</dbReference>
<feature type="domain" description="C2H2-type" evidence="7">
    <location>
        <begin position="313"/>
        <end position="340"/>
    </location>
</feature>
<evidence type="ECO:0000259" key="6">
    <source>
        <dbReference type="PROSITE" id="PS50097"/>
    </source>
</evidence>
<dbReference type="GO" id="GO:0005634">
    <property type="term" value="C:nucleus"/>
    <property type="evidence" value="ECO:0007669"/>
    <property type="project" value="TreeGrafter"/>
</dbReference>
<reference evidence="8 9" key="1">
    <citation type="journal article" date="2018" name="Nat. Ecol. Evol.">
        <title>Genomic signatures of mitonuclear coevolution across populations of Tigriopus californicus.</title>
        <authorList>
            <person name="Barreto F.S."/>
            <person name="Watson E.T."/>
            <person name="Lima T.G."/>
            <person name="Willett C.S."/>
            <person name="Edmands S."/>
            <person name="Li W."/>
            <person name="Burton R.S."/>
        </authorList>
    </citation>
    <scope>NUCLEOTIDE SEQUENCE [LARGE SCALE GENOMIC DNA]</scope>
    <source>
        <strain evidence="8 9">San Diego</strain>
    </source>
</reference>
<evidence type="ECO:0000256" key="1">
    <source>
        <dbReference type="ARBA" id="ARBA00022723"/>
    </source>
</evidence>
<dbReference type="GO" id="GO:0000981">
    <property type="term" value="F:DNA-binding transcription factor activity, RNA polymerase II-specific"/>
    <property type="evidence" value="ECO:0007669"/>
    <property type="project" value="TreeGrafter"/>
</dbReference>
<feature type="domain" description="C2H2-type" evidence="7">
    <location>
        <begin position="401"/>
        <end position="428"/>
    </location>
</feature>
<dbReference type="InterPro" id="IPR011333">
    <property type="entry name" value="SKP1/BTB/POZ_sf"/>
</dbReference>
<evidence type="ECO:0000313" key="9">
    <source>
        <dbReference type="Proteomes" id="UP000318571"/>
    </source>
</evidence>
<feature type="domain" description="BTB" evidence="6">
    <location>
        <begin position="35"/>
        <end position="104"/>
    </location>
</feature>
<dbReference type="InterPro" id="IPR000210">
    <property type="entry name" value="BTB/POZ_dom"/>
</dbReference>
<evidence type="ECO:0000313" key="8">
    <source>
        <dbReference type="EMBL" id="TRY68552.1"/>
    </source>
</evidence>
<keyword evidence="3 5" id="KW-0863">Zinc-finger</keyword>
<dbReference type="EMBL" id="VCGU01000010">
    <property type="protein sequence ID" value="TRY68552.1"/>
    <property type="molecule type" value="Genomic_DNA"/>
</dbReference>
<feature type="domain" description="C2H2-type" evidence="7">
    <location>
        <begin position="177"/>
        <end position="200"/>
    </location>
</feature>
<dbReference type="OrthoDB" id="6336709at2759"/>
<dbReference type="Gene3D" id="3.30.710.10">
    <property type="entry name" value="Potassium Channel Kv1.1, Chain A"/>
    <property type="match status" value="1"/>
</dbReference>
<evidence type="ECO:0008006" key="10">
    <source>
        <dbReference type="Google" id="ProtNLM"/>
    </source>
</evidence>
<dbReference type="FunFam" id="3.30.160.60:FF:000100">
    <property type="entry name" value="Zinc finger 45-like"/>
    <property type="match status" value="1"/>
</dbReference>
<gene>
    <name evidence="8" type="ORF">TCAL_11018</name>
</gene>
<dbReference type="PANTHER" id="PTHR24379:SF121">
    <property type="entry name" value="C2H2-TYPE DOMAIN-CONTAINING PROTEIN"/>
    <property type="match status" value="1"/>
</dbReference>
<dbReference type="PANTHER" id="PTHR24379">
    <property type="entry name" value="KRAB AND ZINC FINGER DOMAIN-CONTAINING"/>
    <property type="match status" value="1"/>
</dbReference>
<organism evidence="8 9">
    <name type="scientific">Tigriopus californicus</name>
    <name type="common">Marine copepod</name>
    <dbReference type="NCBI Taxonomy" id="6832"/>
    <lineage>
        <taxon>Eukaryota</taxon>
        <taxon>Metazoa</taxon>
        <taxon>Ecdysozoa</taxon>
        <taxon>Arthropoda</taxon>
        <taxon>Crustacea</taxon>
        <taxon>Multicrustacea</taxon>
        <taxon>Hexanauplia</taxon>
        <taxon>Copepoda</taxon>
        <taxon>Harpacticoida</taxon>
        <taxon>Harpacticidae</taxon>
        <taxon>Tigriopus</taxon>
    </lineage>
</organism>
<dbReference type="Pfam" id="PF00651">
    <property type="entry name" value="BTB"/>
    <property type="match status" value="1"/>
</dbReference>
<keyword evidence="9" id="KW-1185">Reference proteome</keyword>
<keyword evidence="2" id="KW-0677">Repeat</keyword>
<dbReference type="SMART" id="SM00355">
    <property type="entry name" value="ZnF_C2H2"/>
    <property type="match status" value="8"/>
</dbReference>
<dbReference type="Gene3D" id="3.30.160.60">
    <property type="entry name" value="Classic Zinc Finger"/>
    <property type="match status" value="5"/>
</dbReference>
<dbReference type="OMA" id="GEASHIC"/>
<dbReference type="GO" id="GO:0008270">
    <property type="term" value="F:zinc ion binding"/>
    <property type="evidence" value="ECO:0007669"/>
    <property type="project" value="UniProtKB-KW"/>
</dbReference>
<dbReference type="Pfam" id="PF00096">
    <property type="entry name" value="zf-C2H2"/>
    <property type="match status" value="3"/>
</dbReference>
<accession>A0A553NSZ5</accession>
<evidence type="ECO:0000256" key="5">
    <source>
        <dbReference type="PROSITE-ProRule" id="PRU00042"/>
    </source>
</evidence>
<dbReference type="PROSITE" id="PS50157">
    <property type="entry name" value="ZINC_FINGER_C2H2_2"/>
    <property type="match status" value="8"/>
</dbReference>
<evidence type="ECO:0000256" key="3">
    <source>
        <dbReference type="ARBA" id="ARBA00022771"/>
    </source>
</evidence>
<keyword evidence="4" id="KW-0862">Zinc</keyword>
<evidence type="ECO:0000256" key="2">
    <source>
        <dbReference type="ARBA" id="ARBA00022737"/>
    </source>
</evidence>
<comment type="caution">
    <text evidence="8">The sequence shown here is derived from an EMBL/GenBank/DDBJ whole genome shotgun (WGS) entry which is preliminary data.</text>
</comment>